<feature type="domain" description="Ice-binding protein C-terminal" evidence="1">
    <location>
        <begin position="338"/>
        <end position="358"/>
    </location>
</feature>
<name>A0A0F9W452_9ZZZZ</name>
<protein>
    <recommendedName>
        <fullName evidence="1">Ice-binding protein C-terminal domain-containing protein</fullName>
    </recommendedName>
</protein>
<dbReference type="NCBIfam" id="TIGR02595">
    <property type="entry name" value="PEP_CTERM"/>
    <property type="match status" value="1"/>
</dbReference>
<organism evidence="2">
    <name type="scientific">marine sediment metagenome</name>
    <dbReference type="NCBI Taxonomy" id="412755"/>
    <lineage>
        <taxon>unclassified sequences</taxon>
        <taxon>metagenomes</taxon>
        <taxon>ecological metagenomes</taxon>
    </lineage>
</organism>
<sequence>MMKPSAVLLTLVIAIASIGWISPANAGNISQSNNNSVIWYDMFSDPADRSTIWDGYVEAHRGDTVVAFIEANNNWAGWYYINYYRSGVWWDTAVLERPESYWDYSQAPLIAEDGVTTYGTVTQGGDSNNYTGTENASYYGGANYQEVEIPFSGGYNYQMRIVGWSFTVKDDAPLGITAVGSRTYMWATFYYQWFAEYRVESDDPFALHINVIADLPGDFNTDGFVDADDIDMLCDNLGDPAFDLDDDGDADEDDMIFLIENLVEWDNGVDNGVGTKRGDFNLDGFVDGTDLALMKTAFGQPLMDYADGNANCDAFVDGTDLAILKTSFGFIGSPAGGVPEPATLSLLALGGMALLRRRSR</sequence>
<proteinExistence type="predicted"/>
<dbReference type="AlphaFoldDB" id="A0A0F9W452"/>
<comment type="caution">
    <text evidence="2">The sequence shown here is derived from an EMBL/GenBank/DDBJ whole genome shotgun (WGS) entry which is preliminary data.</text>
</comment>
<evidence type="ECO:0000259" key="1">
    <source>
        <dbReference type="Pfam" id="PF07589"/>
    </source>
</evidence>
<dbReference type="SUPFAM" id="SSF63446">
    <property type="entry name" value="Type I dockerin domain"/>
    <property type="match status" value="1"/>
</dbReference>
<evidence type="ECO:0000313" key="2">
    <source>
        <dbReference type="EMBL" id="KKO11150.1"/>
    </source>
</evidence>
<accession>A0A0F9W452</accession>
<dbReference type="InterPro" id="IPR036439">
    <property type="entry name" value="Dockerin_dom_sf"/>
</dbReference>
<dbReference type="PROSITE" id="PS00018">
    <property type="entry name" value="EF_HAND_1"/>
    <property type="match status" value="1"/>
</dbReference>
<dbReference type="GO" id="GO:0000272">
    <property type="term" value="P:polysaccharide catabolic process"/>
    <property type="evidence" value="ECO:0007669"/>
    <property type="project" value="InterPro"/>
</dbReference>
<dbReference type="EMBL" id="LAZR01000003">
    <property type="protein sequence ID" value="KKO11150.1"/>
    <property type="molecule type" value="Genomic_DNA"/>
</dbReference>
<dbReference type="InterPro" id="IPR013424">
    <property type="entry name" value="Ice-binding_C"/>
</dbReference>
<dbReference type="Pfam" id="PF07589">
    <property type="entry name" value="PEP-CTERM"/>
    <property type="match status" value="1"/>
</dbReference>
<reference evidence="2" key="1">
    <citation type="journal article" date="2015" name="Nature">
        <title>Complex archaea that bridge the gap between prokaryotes and eukaryotes.</title>
        <authorList>
            <person name="Spang A."/>
            <person name="Saw J.H."/>
            <person name="Jorgensen S.L."/>
            <person name="Zaremba-Niedzwiedzka K."/>
            <person name="Martijn J."/>
            <person name="Lind A.E."/>
            <person name="van Eijk R."/>
            <person name="Schleper C."/>
            <person name="Guy L."/>
            <person name="Ettema T.J."/>
        </authorList>
    </citation>
    <scope>NUCLEOTIDE SEQUENCE</scope>
</reference>
<dbReference type="Gene3D" id="1.10.1330.10">
    <property type="entry name" value="Dockerin domain"/>
    <property type="match status" value="1"/>
</dbReference>
<dbReference type="InterPro" id="IPR018247">
    <property type="entry name" value="EF_Hand_1_Ca_BS"/>
</dbReference>
<gene>
    <name evidence="2" type="ORF">LCGC14_0016260</name>
</gene>